<keyword evidence="7 9" id="KW-0472">Membrane</keyword>
<evidence type="ECO:0000256" key="9">
    <source>
        <dbReference type="SAM" id="Phobius"/>
    </source>
</evidence>
<name>A0A2V5LE85_9MICC</name>
<proteinExistence type="predicted"/>
<dbReference type="GO" id="GO:0009252">
    <property type="term" value="P:peptidoglycan biosynthetic process"/>
    <property type="evidence" value="ECO:0007669"/>
    <property type="project" value="UniProtKB-KW"/>
</dbReference>
<feature type="transmembrane region" description="Helical" evidence="9">
    <location>
        <begin position="265"/>
        <end position="286"/>
    </location>
</feature>
<feature type="transmembrane region" description="Helical" evidence="9">
    <location>
        <begin position="364"/>
        <end position="386"/>
    </location>
</feature>
<dbReference type="EMBL" id="QJVD01000006">
    <property type="protein sequence ID" value="PYI68113.1"/>
    <property type="molecule type" value="Genomic_DNA"/>
</dbReference>
<evidence type="ECO:0000256" key="7">
    <source>
        <dbReference type="ARBA" id="ARBA00023136"/>
    </source>
</evidence>
<dbReference type="Proteomes" id="UP000247832">
    <property type="component" value="Unassembled WGS sequence"/>
</dbReference>
<evidence type="ECO:0000256" key="6">
    <source>
        <dbReference type="ARBA" id="ARBA00022989"/>
    </source>
</evidence>
<feature type="transmembrane region" description="Helical" evidence="9">
    <location>
        <begin position="407"/>
        <end position="426"/>
    </location>
</feature>
<dbReference type="PANTHER" id="PTHR47019:SF1">
    <property type="entry name" value="LIPID II FLIPPASE MURJ"/>
    <property type="match status" value="1"/>
</dbReference>
<dbReference type="InterPro" id="IPR051050">
    <property type="entry name" value="Lipid_II_flippase_MurJ/MviN"/>
</dbReference>
<feature type="transmembrane region" description="Helical" evidence="9">
    <location>
        <begin position="536"/>
        <end position="558"/>
    </location>
</feature>
<keyword evidence="6 9" id="KW-1133">Transmembrane helix</keyword>
<feature type="transmembrane region" description="Helical" evidence="9">
    <location>
        <begin position="564"/>
        <end position="590"/>
    </location>
</feature>
<dbReference type="GO" id="GO:0015648">
    <property type="term" value="F:lipid-linked peptidoglycan transporter activity"/>
    <property type="evidence" value="ECO:0007669"/>
    <property type="project" value="TreeGrafter"/>
</dbReference>
<dbReference type="GO" id="GO:0008360">
    <property type="term" value="P:regulation of cell shape"/>
    <property type="evidence" value="ECO:0007669"/>
    <property type="project" value="UniProtKB-KW"/>
</dbReference>
<evidence type="ECO:0000313" key="11">
    <source>
        <dbReference type="Proteomes" id="UP000247832"/>
    </source>
</evidence>
<comment type="subcellular location">
    <subcellularLocation>
        <location evidence="1">Cell membrane</location>
        <topology evidence="1">Multi-pass membrane protein</topology>
    </subcellularLocation>
</comment>
<feature type="transmembrane region" description="Helical" evidence="9">
    <location>
        <begin position="470"/>
        <end position="490"/>
    </location>
</feature>
<dbReference type="InterPro" id="IPR004268">
    <property type="entry name" value="MurJ"/>
</dbReference>
<gene>
    <name evidence="10" type="ORF">CVV68_07180</name>
</gene>
<comment type="caution">
    <text evidence="10">The sequence shown here is derived from an EMBL/GenBank/DDBJ whole genome shotgun (WGS) entry which is preliminary data.</text>
</comment>
<evidence type="ECO:0000256" key="4">
    <source>
        <dbReference type="ARBA" id="ARBA00022960"/>
    </source>
</evidence>
<keyword evidence="4" id="KW-0133">Cell shape</keyword>
<evidence type="ECO:0000256" key="2">
    <source>
        <dbReference type="ARBA" id="ARBA00022475"/>
    </source>
</evidence>
<feature type="transmembrane region" description="Helical" evidence="9">
    <location>
        <begin position="114"/>
        <end position="133"/>
    </location>
</feature>
<keyword evidence="11" id="KW-1185">Reference proteome</keyword>
<dbReference type="PRINTS" id="PR01806">
    <property type="entry name" value="VIRFACTRMVIN"/>
</dbReference>
<feature type="transmembrane region" description="Helical" evidence="9">
    <location>
        <begin position="84"/>
        <end position="102"/>
    </location>
</feature>
<feature type="transmembrane region" description="Helical" evidence="9">
    <location>
        <begin position="190"/>
        <end position="211"/>
    </location>
</feature>
<feature type="transmembrane region" description="Helical" evidence="9">
    <location>
        <begin position="438"/>
        <end position="458"/>
    </location>
</feature>
<evidence type="ECO:0000256" key="5">
    <source>
        <dbReference type="ARBA" id="ARBA00022984"/>
    </source>
</evidence>
<dbReference type="PANTHER" id="PTHR47019">
    <property type="entry name" value="LIPID II FLIPPASE MURJ"/>
    <property type="match status" value="1"/>
</dbReference>
<dbReference type="GO" id="GO:0034204">
    <property type="term" value="P:lipid translocation"/>
    <property type="evidence" value="ECO:0007669"/>
    <property type="project" value="TreeGrafter"/>
</dbReference>
<feature type="transmembrane region" description="Helical" evidence="9">
    <location>
        <begin position="223"/>
        <end position="245"/>
    </location>
</feature>
<reference evidence="10 11" key="1">
    <citation type="submission" date="2018-05" db="EMBL/GenBank/DDBJ databases">
        <title>Genetic diversity of glacier-inhabiting Cryobacterium bacteria in China and description of Cryobacterium mengkeensis sp. nov. and Arthrobacter glacialis sp. nov.</title>
        <authorList>
            <person name="Liu Q."/>
            <person name="Xin Y.-H."/>
        </authorList>
    </citation>
    <scope>NUCLEOTIDE SEQUENCE [LARGE SCALE GENOMIC DNA]</scope>
    <source>
        <strain evidence="10 11">LI2</strain>
    </source>
</reference>
<evidence type="ECO:0000313" key="10">
    <source>
        <dbReference type="EMBL" id="PYI68113.1"/>
    </source>
</evidence>
<evidence type="ECO:0000256" key="3">
    <source>
        <dbReference type="ARBA" id="ARBA00022692"/>
    </source>
</evidence>
<feature type="region of interest" description="Disordered" evidence="8">
    <location>
        <begin position="1"/>
        <end position="71"/>
    </location>
</feature>
<evidence type="ECO:0000256" key="8">
    <source>
        <dbReference type="SAM" id="MobiDB-lite"/>
    </source>
</evidence>
<dbReference type="GO" id="GO:0005886">
    <property type="term" value="C:plasma membrane"/>
    <property type="evidence" value="ECO:0007669"/>
    <property type="project" value="UniProtKB-SubCell"/>
</dbReference>
<feature type="transmembrane region" description="Helical" evidence="9">
    <location>
        <begin position="306"/>
        <end position="328"/>
    </location>
</feature>
<dbReference type="OrthoDB" id="9786339at2"/>
<feature type="transmembrane region" description="Helical" evidence="9">
    <location>
        <begin position="496"/>
        <end position="515"/>
    </location>
</feature>
<feature type="compositionally biased region" description="Low complexity" evidence="8">
    <location>
        <begin position="27"/>
        <end position="41"/>
    </location>
</feature>
<evidence type="ECO:0000256" key="1">
    <source>
        <dbReference type="ARBA" id="ARBA00004651"/>
    </source>
</evidence>
<protein>
    <submittedName>
        <fullName evidence="10">Virulence factor MviN</fullName>
    </submittedName>
</protein>
<keyword evidence="3 9" id="KW-0812">Transmembrane</keyword>
<dbReference type="AlphaFoldDB" id="A0A2V5LE85"/>
<accession>A0A2V5LE85</accession>
<organism evidence="10 11">
    <name type="scientific">Arthrobacter livingstonensis</name>
    <dbReference type="NCBI Taxonomy" id="670078"/>
    <lineage>
        <taxon>Bacteria</taxon>
        <taxon>Bacillati</taxon>
        <taxon>Actinomycetota</taxon>
        <taxon>Actinomycetes</taxon>
        <taxon>Micrococcales</taxon>
        <taxon>Micrococcaceae</taxon>
        <taxon>Arthrobacter</taxon>
    </lineage>
</organism>
<feature type="transmembrane region" description="Helical" evidence="9">
    <location>
        <begin position="154"/>
        <end position="178"/>
    </location>
</feature>
<keyword evidence="5" id="KW-0573">Peptidoglycan synthesis</keyword>
<sequence length="619" mass="65169">MMGTMPNEPRVRIPAKPAFPPSIPSVRGPARGPLGRRPALLSARRSTARVPEPRGQEARGQGVGTTPERATAARSSASMAVGTLVSRILGLIKGVVLGIAIADTTVADVFEGSNYLPNIIFLLVAGGVFNAVLIPQIAKASRQPDRGSEFISRLLTLGVTGLLVLTVIVTALVVPIMGTLTSFSGGQLKLAITFGLFLLPQIFFYGLYSLLGQILNAHNAFKVYAWAPVVNNVVAIAGLLMFILVAGSSRSHQHTVDNWTMTQTLLLAGTATLGIVVQSTVLVIPVKRLGLKLRPKFGLRGTGLGATAKIASWTMGTMVIGQLSYLVVLRVATISSGSKPDGAGGGGSHIPGIYELNRATELYIMPHSIIALSIATVMFTAMARAAAAHDFTRLRSSLSAALRTTGVATVFASIALIVLSGPLGMLFGGNSEISGRQIAIALAILAIGAPFFSVYFILNRVHYALEDARTPFLIQCIVVATSVAMVLASAALPPPLIIYGLAVSYTLNNFIGPFLSHHYLKKRLGNYGGGLILRAYMRFLAAALVAGVVGLVALRFFGGSTPTGFLWTSITASLVTLAVVGSAMAAVYFVMLKVLRVRELDDVLAPLLSKVRSRMTSNG</sequence>
<dbReference type="Pfam" id="PF03023">
    <property type="entry name" value="MurJ"/>
    <property type="match status" value="1"/>
</dbReference>
<keyword evidence="2" id="KW-1003">Cell membrane</keyword>